<dbReference type="Proteomes" id="UP000237819">
    <property type="component" value="Unassembled WGS sequence"/>
</dbReference>
<dbReference type="OrthoDB" id="9794178at2"/>
<evidence type="ECO:0000256" key="1">
    <source>
        <dbReference type="ARBA" id="ARBA00022723"/>
    </source>
</evidence>
<dbReference type="Pfam" id="PF06155">
    <property type="entry name" value="GBBH-like_N"/>
    <property type="match status" value="1"/>
</dbReference>
<dbReference type="InterPro" id="IPR038492">
    <property type="entry name" value="GBBH-like_N_sf"/>
</dbReference>
<evidence type="ECO:0000256" key="2">
    <source>
        <dbReference type="ARBA" id="ARBA00023004"/>
    </source>
</evidence>
<dbReference type="InterPro" id="IPR010376">
    <property type="entry name" value="GBBH-like_N"/>
</dbReference>
<feature type="domain" description="Gamma-butyrobetaine hydroxylase-like N-terminal" evidence="3">
    <location>
        <begin position="12"/>
        <end position="100"/>
    </location>
</feature>
<dbReference type="AlphaFoldDB" id="A0A2S8GSA6"/>
<reference evidence="6 7" key="1">
    <citation type="submission" date="2018-02" db="EMBL/GenBank/DDBJ databases">
        <title>Comparative genomes isolates from brazilian mangrove.</title>
        <authorList>
            <person name="Araujo J.E."/>
            <person name="Taketani R.G."/>
            <person name="Silva M.C.P."/>
            <person name="Loureco M.V."/>
            <person name="Andreote F.D."/>
        </authorList>
    </citation>
    <scope>NUCLEOTIDE SEQUENCE [LARGE SCALE GENOMIC DNA]</scope>
    <source>
        <strain evidence="4 7">NAP PRIS-MGV</strain>
        <strain evidence="5 6">Nap-Phe MGV</strain>
    </source>
</reference>
<sequence>MGAIPEQLKLLDDGRLWIEWSDGAKLVYPVRVLRDGSPDALTREKARLAAEKPATELTILAPEELVPLRITGMNPIGRYAYQIQFSDGHDSGIYTYEYLYALGKPETPTP</sequence>
<dbReference type="GO" id="GO:0046872">
    <property type="term" value="F:metal ion binding"/>
    <property type="evidence" value="ECO:0007669"/>
    <property type="project" value="UniProtKB-KW"/>
</dbReference>
<evidence type="ECO:0000313" key="7">
    <source>
        <dbReference type="Proteomes" id="UP000239388"/>
    </source>
</evidence>
<dbReference type="EMBL" id="PUIB01000013">
    <property type="protein sequence ID" value="PQO36430.1"/>
    <property type="molecule type" value="Genomic_DNA"/>
</dbReference>
<dbReference type="Gene3D" id="3.30.2020.30">
    <property type="match status" value="1"/>
</dbReference>
<dbReference type="PANTHER" id="PTHR35303:SF5">
    <property type="entry name" value="OS02G0197800 PROTEIN"/>
    <property type="match status" value="1"/>
</dbReference>
<comment type="caution">
    <text evidence="5">The sequence shown here is derived from an EMBL/GenBank/DDBJ whole genome shotgun (WGS) entry which is preliminary data.</text>
</comment>
<proteinExistence type="predicted"/>
<dbReference type="PANTHER" id="PTHR35303">
    <property type="entry name" value="OS02G0197800 PROTEIN"/>
    <property type="match status" value="1"/>
</dbReference>
<name>A0A2S8GSA6_9BACT</name>
<keyword evidence="2" id="KW-0408">Iron</keyword>
<gene>
    <name evidence="5" type="ORF">C5Y93_04535</name>
    <name evidence="4" type="ORF">C5Y98_12060</name>
</gene>
<protein>
    <submittedName>
        <fullName evidence="5">DUF971 domain-containing protein</fullName>
    </submittedName>
</protein>
<keyword evidence="1" id="KW-0479">Metal-binding</keyword>
<dbReference type="RefSeq" id="WP_105334203.1">
    <property type="nucleotide sequence ID" value="NZ_PUHZ01000005.1"/>
</dbReference>
<dbReference type="EMBL" id="PUHZ01000005">
    <property type="protein sequence ID" value="PQO47313.1"/>
    <property type="molecule type" value="Genomic_DNA"/>
</dbReference>
<evidence type="ECO:0000313" key="5">
    <source>
        <dbReference type="EMBL" id="PQO47313.1"/>
    </source>
</evidence>
<evidence type="ECO:0000313" key="6">
    <source>
        <dbReference type="Proteomes" id="UP000237819"/>
    </source>
</evidence>
<accession>A0A2S8GSA6</accession>
<organism evidence="5 6">
    <name type="scientific">Blastopirellula marina</name>
    <dbReference type="NCBI Taxonomy" id="124"/>
    <lineage>
        <taxon>Bacteria</taxon>
        <taxon>Pseudomonadati</taxon>
        <taxon>Planctomycetota</taxon>
        <taxon>Planctomycetia</taxon>
        <taxon>Pirellulales</taxon>
        <taxon>Pirellulaceae</taxon>
        <taxon>Blastopirellula</taxon>
    </lineage>
</organism>
<evidence type="ECO:0000259" key="3">
    <source>
        <dbReference type="Pfam" id="PF06155"/>
    </source>
</evidence>
<dbReference type="Proteomes" id="UP000239388">
    <property type="component" value="Unassembled WGS sequence"/>
</dbReference>
<evidence type="ECO:0000313" key="4">
    <source>
        <dbReference type="EMBL" id="PQO36430.1"/>
    </source>
</evidence>